<proteinExistence type="predicted"/>
<organism evidence="2 3">
    <name type="scientific">Synoicihabitans lomoniglobus</name>
    <dbReference type="NCBI Taxonomy" id="2909285"/>
    <lineage>
        <taxon>Bacteria</taxon>
        <taxon>Pseudomonadati</taxon>
        <taxon>Verrucomicrobiota</taxon>
        <taxon>Opitutia</taxon>
        <taxon>Opitutales</taxon>
        <taxon>Opitutaceae</taxon>
        <taxon>Synoicihabitans</taxon>
    </lineage>
</organism>
<evidence type="ECO:0000259" key="1">
    <source>
        <dbReference type="Pfam" id="PF00534"/>
    </source>
</evidence>
<gene>
    <name evidence="2" type="ORF">PXH66_11225</name>
</gene>
<dbReference type="InterPro" id="IPR001296">
    <property type="entry name" value="Glyco_trans_1"/>
</dbReference>
<dbReference type="GO" id="GO:0016757">
    <property type="term" value="F:glycosyltransferase activity"/>
    <property type="evidence" value="ECO:0007669"/>
    <property type="project" value="UniProtKB-KW"/>
</dbReference>
<accession>A0AAF0CSV4</accession>
<protein>
    <submittedName>
        <fullName evidence="2">Glycosyltransferase</fullName>
        <ecNumber evidence="2">2.4.-.-</ecNumber>
    </submittedName>
</protein>
<dbReference type="KEGG" id="slom:PXH66_11225"/>
<dbReference type="PANTHER" id="PTHR12526:SF636">
    <property type="entry name" value="BLL3647 PROTEIN"/>
    <property type="match status" value="1"/>
</dbReference>
<evidence type="ECO:0000313" key="2">
    <source>
        <dbReference type="EMBL" id="WED67420.1"/>
    </source>
</evidence>
<dbReference type="Pfam" id="PF00534">
    <property type="entry name" value="Glycos_transf_1"/>
    <property type="match status" value="1"/>
</dbReference>
<dbReference type="Proteomes" id="UP001218638">
    <property type="component" value="Chromosome"/>
</dbReference>
<dbReference type="SUPFAM" id="SSF53756">
    <property type="entry name" value="UDP-Glycosyltransferase/glycogen phosphorylase"/>
    <property type="match status" value="1"/>
</dbReference>
<sequence length="413" mass="46410">MPGRPSNVATVPPRPITIAYLFTTFPQATETFLQREVIAMKEQGLNLRVYSLFGGGGDFAGIAVRKFSMWRLLELIWIIPWVAATRWDVFGVLWRGLWARRAPSWLNFWENMLGAGFAGVFYREFRRDPPDLVHGAWGGAPCTAAWILRRLNGQAFTAAAHAYDIYEHGGDWWLDEKLTEARFIHTSTEMGRASLVARGHDPQRVHVVRRGLAHFPEFKSLRADRSELRLVCIARLVAKKGLDHQMKIYAAMRDASIAFSARIIGEGPERARIETLIREFKLGDRVRLTGHLAQAEVWENLTWADALLHTGVIAASGDRDGLPNVIPEAMAAGVVVLTSPNAATVEAVSHDVSGLVLPEGQPDRWVEAMRRLATDDTQVETLRDAARRWTEENFDAHRNAARLHEHFLNALKS</sequence>
<keyword evidence="2" id="KW-0328">Glycosyltransferase</keyword>
<keyword evidence="2" id="KW-0808">Transferase</keyword>
<dbReference type="PANTHER" id="PTHR12526">
    <property type="entry name" value="GLYCOSYLTRANSFERASE"/>
    <property type="match status" value="1"/>
</dbReference>
<keyword evidence="3" id="KW-1185">Reference proteome</keyword>
<dbReference type="EMBL" id="CP119075">
    <property type="protein sequence ID" value="WED67420.1"/>
    <property type="molecule type" value="Genomic_DNA"/>
</dbReference>
<reference evidence="2" key="1">
    <citation type="submission" date="2023-03" db="EMBL/GenBank/DDBJ databases">
        <title>Lomoglobus Profundus gen. nov., sp. nov., a novel member of the phylum Verrucomicrobia, isolated from deep-marine sediment of South China Sea.</title>
        <authorList>
            <person name="Ahmad T."/>
            <person name="Ishaq S.E."/>
            <person name="Wang F."/>
        </authorList>
    </citation>
    <scope>NUCLEOTIDE SEQUENCE</scope>
    <source>
        <strain evidence="2">LMO-M01</strain>
    </source>
</reference>
<dbReference type="AlphaFoldDB" id="A0AAF0CSV4"/>
<dbReference type="Gene3D" id="3.40.50.2000">
    <property type="entry name" value="Glycogen Phosphorylase B"/>
    <property type="match status" value="2"/>
</dbReference>
<name>A0AAF0CSV4_9BACT</name>
<dbReference type="EC" id="2.4.-.-" evidence="2"/>
<dbReference type="RefSeq" id="WP_330931575.1">
    <property type="nucleotide sequence ID" value="NZ_CP119075.1"/>
</dbReference>
<evidence type="ECO:0000313" key="3">
    <source>
        <dbReference type="Proteomes" id="UP001218638"/>
    </source>
</evidence>
<feature type="domain" description="Glycosyl transferase family 1" evidence="1">
    <location>
        <begin position="218"/>
        <end position="389"/>
    </location>
</feature>